<dbReference type="EMBL" id="AHAM01000310">
    <property type="protein sequence ID" value="EHK52655.1"/>
    <property type="molecule type" value="Genomic_DNA"/>
</dbReference>
<reference evidence="1 2" key="1">
    <citation type="journal article" date="2012" name="J. Bacteriol.">
        <title>Draft Genome Sequence of Mesorhizobium alhagi CCNWXJ12-2T, a Novel Salt-Resistant Species Isolated from the Desert of Northwestern China.</title>
        <authorList>
            <person name="Zhou M."/>
            <person name="Chen W."/>
            <person name="Chen H."/>
            <person name="Wei G."/>
        </authorList>
    </citation>
    <scope>NUCLEOTIDE SEQUENCE [LARGE SCALE GENOMIC DNA]</scope>
    <source>
        <strain evidence="1 2">CCNWXJ12-2</strain>
    </source>
</reference>
<protein>
    <submittedName>
        <fullName evidence="1">Uncharacterized protein</fullName>
    </submittedName>
</protein>
<accession>H0I317</accession>
<dbReference type="PATRIC" id="fig|1107882.3.peg.6636"/>
<organism evidence="1 2">
    <name type="scientific">Mesorhizobium alhagi CCNWXJ12-2</name>
    <dbReference type="NCBI Taxonomy" id="1107882"/>
    <lineage>
        <taxon>Bacteria</taxon>
        <taxon>Pseudomonadati</taxon>
        <taxon>Pseudomonadota</taxon>
        <taxon>Alphaproteobacteria</taxon>
        <taxon>Hyphomicrobiales</taxon>
        <taxon>Phyllobacteriaceae</taxon>
        <taxon>Allomesorhizobium</taxon>
    </lineage>
</organism>
<name>H0I317_9HYPH</name>
<gene>
    <name evidence="1" type="ORF">MAXJ12_34384</name>
</gene>
<proteinExistence type="predicted"/>
<keyword evidence="2" id="KW-1185">Reference proteome</keyword>
<sequence length="42" mass="4551">MILAAAIWQAVGLGVARVHMLLDGIDLEKRSMHGAGPRARRL</sequence>
<evidence type="ECO:0000313" key="1">
    <source>
        <dbReference type="EMBL" id="EHK52655.1"/>
    </source>
</evidence>
<dbReference type="AlphaFoldDB" id="H0I317"/>
<dbReference type="Proteomes" id="UP000003250">
    <property type="component" value="Unassembled WGS sequence"/>
</dbReference>
<evidence type="ECO:0000313" key="2">
    <source>
        <dbReference type="Proteomes" id="UP000003250"/>
    </source>
</evidence>